<dbReference type="SUPFAM" id="SSF89796">
    <property type="entry name" value="CoA-transferase family III (CaiB/BaiF)"/>
    <property type="match status" value="1"/>
</dbReference>
<organism evidence="1">
    <name type="scientific">marine sediment metagenome</name>
    <dbReference type="NCBI Taxonomy" id="412755"/>
    <lineage>
        <taxon>unclassified sequences</taxon>
        <taxon>metagenomes</taxon>
        <taxon>ecological metagenomes</taxon>
    </lineage>
</organism>
<evidence type="ECO:0000313" key="1">
    <source>
        <dbReference type="EMBL" id="GAG43351.1"/>
    </source>
</evidence>
<gene>
    <name evidence="1" type="ORF">S01H1_81525</name>
</gene>
<dbReference type="InterPro" id="IPR023606">
    <property type="entry name" value="CoA-Trfase_III_dom_1_sf"/>
</dbReference>
<dbReference type="Gene3D" id="3.40.50.10540">
    <property type="entry name" value="Crotonobetainyl-coa:carnitine coa-transferase, domain 1"/>
    <property type="match status" value="1"/>
</dbReference>
<proteinExistence type="predicted"/>
<dbReference type="EMBL" id="BARS01055173">
    <property type="protein sequence ID" value="GAG43351.1"/>
    <property type="molecule type" value="Genomic_DNA"/>
</dbReference>
<comment type="caution">
    <text evidence="1">The sequence shown here is derived from an EMBL/GenBank/DDBJ whole genome shotgun (WGS) entry which is preliminary data.</text>
</comment>
<sequence>MASSAECRNKLSESPFQVRNWSQRFGQHTEEILRDLGYSKEDIDRLRETEVIG</sequence>
<name>X0Z470_9ZZZZ</name>
<protein>
    <recommendedName>
        <fullName evidence="2">Formyl-CoA transferase</fullName>
    </recommendedName>
</protein>
<evidence type="ECO:0008006" key="2">
    <source>
        <dbReference type="Google" id="ProtNLM"/>
    </source>
</evidence>
<dbReference type="AlphaFoldDB" id="X0Z470"/>
<reference evidence="1" key="1">
    <citation type="journal article" date="2014" name="Front. Microbiol.">
        <title>High frequency of phylogenetically diverse reductive dehalogenase-homologous genes in deep subseafloor sedimentary metagenomes.</title>
        <authorList>
            <person name="Kawai M."/>
            <person name="Futagami T."/>
            <person name="Toyoda A."/>
            <person name="Takaki Y."/>
            <person name="Nishi S."/>
            <person name="Hori S."/>
            <person name="Arai W."/>
            <person name="Tsubouchi T."/>
            <person name="Morono Y."/>
            <person name="Uchiyama I."/>
            <person name="Ito T."/>
            <person name="Fujiyama A."/>
            <person name="Inagaki F."/>
            <person name="Takami H."/>
        </authorList>
    </citation>
    <scope>NUCLEOTIDE SEQUENCE</scope>
    <source>
        <strain evidence="1">Expedition CK06-06</strain>
    </source>
</reference>
<accession>X0Z470</accession>